<protein>
    <submittedName>
        <fullName evidence="1">Uncharacterized protein</fullName>
    </submittedName>
</protein>
<dbReference type="Ensembl" id="ENSAOCT00000052726.1">
    <property type="protein sequence ID" value="ENSAOCP00000051246.1"/>
    <property type="gene ID" value="ENSAOCG00000033415.1"/>
</dbReference>
<sequence>NVLSLGLNYTQKTSPKLPQSNITKEEIAAIDSLKKDKTITILPADKGRTMVVMDTKKYTSSIETMLKKNKTLKDLLKPPLESKKIMQEAFNHLISTASIISRIYGTPETHKKDPLQPIVDSTLSVLCFSQRDPVFLHVIFISFGSLVGGGCV</sequence>
<dbReference type="Proteomes" id="UP001501940">
    <property type="component" value="Chromosome 6"/>
</dbReference>
<dbReference type="GeneTree" id="ENSGT01010000228820"/>
<dbReference type="AlphaFoldDB" id="A0AAQ5YHB7"/>
<organism evidence="1 2">
    <name type="scientific">Amphiprion ocellaris</name>
    <name type="common">Clown anemonefish</name>
    <dbReference type="NCBI Taxonomy" id="80972"/>
    <lineage>
        <taxon>Eukaryota</taxon>
        <taxon>Metazoa</taxon>
        <taxon>Chordata</taxon>
        <taxon>Craniata</taxon>
        <taxon>Vertebrata</taxon>
        <taxon>Euteleostomi</taxon>
        <taxon>Actinopterygii</taxon>
        <taxon>Neopterygii</taxon>
        <taxon>Teleostei</taxon>
        <taxon>Neoteleostei</taxon>
        <taxon>Acanthomorphata</taxon>
        <taxon>Ovalentaria</taxon>
        <taxon>Pomacentridae</taxon>
        <taxon>Amphiprion</taxon>
    </lineage>
</organism>
<evidence type="ECO:0000313" key="2">
    <source>
        <dbReference type="Proteomes" id="UP001501940"/>
    </source>
</evidence>
<accession>A0AAQ5YHB7</accession>
<reference evidence="1" key="3">
    <citation type="submission" date="2025-09" db="UniProtKB">
        <authorList>
            <consortium name="Ensembl"/>
        </authorList>
    </citation>
    <scope>IDENTIFICATION</scope>
</reference>
<reference evidence="1 2" key="1">
    <citation type="submission" date="2022-01" db="EMBL/GenBank/DDBJ databases">
        <title>A chromosome-scale genome assembly of the false clownfish, Amphiprion ocellaris.</title>
        <authorList>
            <person name="Ryu T."/>
        </authorList>
    </citation>
    <scope>NUCLEOTIDE SEQUENCE [LARGE SCALE GENOMIC DNA]</scope>
</reference>
<name>A0AAQ5YHB7_AMPOC</name>
<keyword evidence="2" id="KW-1185">Reference proteome</keyword>
<reference evidence="1" key="2">
    <citation type="submission" date="2025-08" db="UniProtKB">
        <authorList>
            <consortium name="Ensembl"/>
        </authorList>
    </citation>
    <scope>IDENTIFICATION</scope>
</reference>
<evidence type="ECO:0000313" key="1">
    <source>
        <dbReference type="Ensembl" id="ENSAOCP00000051246.1"/>
    </source>
</evidence>
<proteinExistence type="predicted"/>